<proteinExistence type="predicted"/>
<comment type="caution">
    <text evidence="1">The sequence shown here is derived from an EMBL/GenBank/DDBJ whole genome shotgun (WGS) entry which is preliminary data.</text>
</comment>
<dbReference type="Proteomes" id="UP000291572">
    <property type="component" value="Unassembled WGS sequence"/>
</dbReference>
<protein>
    <submittedName>
        <fullName evidence="1">Uncharacterized protein</fullName>
    </submittedName>
</protein>
<dbReference type="RefSeq" id="WP_129926332.1">
    <property type="nucleotide sequence ID" value="NZ_SEOO01000011.1"/>
</dbReference>
<gene>
    <name evidence="1" type="ORF">EWH12_08675</name>
</gene>
<name>A0A8G1ZGQ1_9SPHN</name>
<dbReference type="EMBL" id="SEOO01000011">
    <property type="protein sequence ID" value="RYM11748.1"/>
    <property type="molecule type" value="Genomic_DNA"/>
</dbReference>
<dbReference type="AlphaFoldDB" id="A0A8G1ZGQ1"/>
<accession>A0A8G1ZGQ1</accession>
<reference evidence="1 2" key="1">
    <citation type="submission" date="2019-02" db="EMBL/GenBank/DDBJ databases">
        <authorList>
            <person name="Feng G."/>
        </authorList>
    </citation>
    <scope>NUCLEOTIDE SEQUENCE [LARGE SCALE GENOMIC DNA]</scope>
    <source>
        <strain evidence="1 2">CCTCC AB 2011146</strain>
    </source>
</reference>
<sequence length="82" mass="8809">MPARAIALGLGDGIGEARHNAVEIFSLHRNASFNAAVIRLNAFSCASVNVASALLWYGNFDPWLRNMLCCTTFHTPTGKTSA</sequence>
<evidence type="ECO:0000313" key="2">
    <source>
        <dbReference type="Proteomes" id="UP000291572"/>
    </source>
</evidence>
<organism evidence="1 2">
    <name type="scientific">Sphingobium cupriresistens</name>
    <dbReference type="NCBI Taxonomy" id="1132417"/>
    <lineage>
        <taxon>Bacteria</taxon>
        <taxon>Pseudomonadati</taxon>
        <taxon>Pseudomonadota</taxon>
        <taxon>Alphaproteobacteria</taxon>
        <taxon>Sphingomonadales</taxon>
        <taxon>Sphingomonadaceae</taxon>
        <taxon>Sphingobium</taxon>
    </lineage>
</organism>
<evidence type="ECO:0000313" key="1">
    <source>
        <dbReference type="EMBL" id="RYM11748.1"/>
    </source>
</evidence>